<evidence type="ECO:0000313" key="3">
    <source>
        <dbReference type="EMBL" id="GCE14317.1"/>
    </source>
</evidence>
<proteinExistence type="predicted"/>
<feature type="transmembrane region" description="Helical" evidence="2">
    <location>
        <begin position="6"/>
        <end position="27"/>
    </location>
</feature>
<evidence type="ECO:0000313" key="4">
    <source>
        <dbReference type="Proteomes" id="UP000287352"/>
    </source>
</evidence>
<feature type="region of interest" description="Disordered" evidence="1">
    <location>
        <begin position="32"/>
        <end position="72"/>
    </location>
</feature>
<dbReference type="Proteomes" id="UP000287352">
    <property type="component" value="Unassembled WGS sequence"/>
</dbReference>
<sequence>MFSGNLLLIYLGVLIVLFILAMVLIFVSASRSHRNPRGGIDGPTNEAPIPEEPEHRNTVTRQDVGGTYGEKQ</sequence>
<evidence type="ECO:0000256" key="2">
    <source>
        <dbReference type="SAM" id="Phobius"/>
    </source>
</evidence>
<keyword evidence="4" id="KW-1185">Reference proteome</keyword>
<keyword evidence="2" id="KW-0472">Membrane</keyword>
<evidence type="ECO:0000256" key="1">
    <source>
        <dbReference type="SAM" id="MobiDB-lite"/>
    </source>
</evidence>
<keyword evidence="2" id="KW-1133">Transmembrane helix</keyword>
<name>A0A402A594_9CHLR</name>
<dbReference type="AlphaFoldDB" id="A0A402A594"/>
<keyword evidence="2" id="KW-0812">Transmembrane</keyword>
<organism evidence="3 4">
    <name type="scientific">Tengunoibacter tsumagoiensis</name>
    <dbReference type="NCBI Taxonomy" id="2014871"/>
    <lineage>
        <taxon>Bacteria</taxon>
        <taxon>Bacillati</taxon>
        <taxon>Chloroflexota</taxon>
        <taxon>Ktedonobacteria</taxon>
        <taxon>Ktedonobacterales</taxon>
        <taxon>Dictyobacteraceae</taxon>
        <taxon>Tengunoibacter</taxon>
    </lineage>
</organism>
<gene>
    <name evidence="3" type="ORF">KTT_41760</name>
</gene>
<dbReference type="EMBL" id="BIFR01000001">
    <property type="protein sequence ID" value="GCE14317.1"/>
    <property type="molecule type" value="Genomic_DNA"/>
</dbReference>
<accession>A0A402A594</accession>
<reference evidence="4" key="1">
    <citation type="submission" date="2018-12" db="EMBL/GenBank/DDBJ databases">
        <title>Tengunoibacter tsumagoiensis gen. nov., sp. nov., Dictyobacter kobayashii sp. nov., D. alpinus sp. nov., and D. joshuensis sp. nov. and description of Dictyobacteraceae fam. nov. within the order Ktedonobacterales isolated from Tengu-no-mugimeshi.</title>
        <authorList>
            <person name="Wang C.M."/>
            <person name="Zheng Y."/>
            <person name="Sakai Y."/>
            <person name="Toyoda A."/>
            <person name="Minakuchi Y."/>
            <person name="Abe K."/>
            <person name="Yokota A."/>
            <person name="Yabe S."/>
        </authorList>
    </citation>
    <scope>NUCLEOTIDE SEQUENCE [LARGE SCALE GENOMIC DNA]</scope>
    <source>
        <strain evidence="4">Uno3</strain>
    </source>
</reference>
<protein>
    <submittedName>
        <fullName evidence="3">Uncharacterized protein</fullName>
    </submittedName>
</protein>
<comment type="caution">
    <text evidence="3">The sequence shown here is derived from an EMBL/GenBank/DDBJ whole genome shotgun (WGS) entry which is preliminary data.</text>
</comment>